<dbReference type="GO" id="GO:0043005">
    <property type="term" value="C:neuron projection"/>
    <property type="evidence" value="ECO:0007669"/>
    <property type="project" value="TreeGrafter"/>
</dbReference>
<dbReference type="PROSITE" id="PS50262">
    <property type="entry name" value="G_PROTEIN_RECEP_F1_2"/>
    <property type="match status" value="1"/>
</dbReference>
<evidence type="ECO:0000256" key="11">
    <source>
        <dbReference type="SAM" id="Phobius"/>
    </source>
</evidence>
<dbReference type="Gene3D" id="1.20.1070.10">
    <property type="entry name" value="Rhodopsin 7-helix transmembrane proteins"/>
    <property type="match status" value="1"/>
</dbReference>
<evidence type="ECO:0000259" key="12">
    <source>
        <dbReference type="PROSITE" id="PS50262"/>
    </source>
</evidence>
<dbReference type="GO" id="GO:0042923">
    <property type="term" value="F:neuropeptide binding"/>
    <property type="evidence" value="ECO:0007669"/>
    <property type="project" value="TreeGrafter"/>
</dbReference>
<feature type="transmembrane region" description="Helical" evidence="11">
    <location>
        <begin position="1096"/>
        <end position="1119"/>
    </location>
</feature>
<dbReference type="PANTHER" id="PTHR24235:SF15">
    <property type="entry name" value="PROLACTIN-RELEASING PEPTIDE RECEPTOR-LIKE PROTEIN 4"/>
    <property type="match status" value="1"/>
</dbReference>
<dbReference type="InterPro" id="IPR057365">
    <property type="entry name" value="URGCP"/>
</dbReference>
<dbReference type="GO" id="GO:0005886">
    <property type="term" value="C:plasma membrane"/>
    <property type="evidence" value="ECO:0007669"/>
    <property type="project" value="TreeGrafter"/>
</dbReference>
<comment type="subcellular location">
    <subcellularLocation>
        <location evidence="1">Membrane</location>
        <topology evidence="1">Multi-pass membrane protein</topology>
    </subcellularLocation>
</comment>
<evidence type="ECO:0000256" key="8">
    <source>
        <dbReference type="RuleBase" id="RU000688"/>
    </source>
</evidence>
<evidence type="ECO:0000256" key="9">
    <source>
        <dbReference type="SAM" id="Coils"/>
    </source>
</evidence>
<dbReference type="InterPro" id="IPR058641">
    <property type="entry name" value="GVIN1_dom"/>
</dbReference>
<dbReference type="SMART" id="SM01381">
    <property type="entry name" value="7TM_GPCR_Srsx"/>
    <property type="match status" value="1"/>
</dbReference>
<feature type="transmembrane region" description="Helical" evidence="11">
    <location>
        <begin position="1020"/>
        <end position="1044"/>
    </location>
</feature>
<name>A0A6A4SB33_SCOMX</name>
<keyword evidence="6 8" id="KW-0675">Receptor</keyword>
<dbReference type="Proteomes" id="UP000438429">
    <property type="component" value="Unassembled WGS sequence"/>
</dbReference>
<sequence length="1329" mass="150877">MHLLNGCLVFKPEPPKDNAQAEVLYNLGLDAFWNAPLDPASLLDISTWTLENQAPIEPKDLPNSFLRRLWLLSPDARSPSCRSPSDVLTNLNKSSEQEMAMHMVQCQFALPLLGHCGVSKSQVLNHIINGLKPCNETFLHWGMDGGQLPRRLANGLVEIGWEKEKQILASCKDKACKLILIDVSDTEKNENSVVGLCDTMKDLLPDKLKLVTLEEAAKEKQLPLQGPWWSKLAEIEKDEIKQRKEGKEIDPQLQKEKKDVLLKQTEKQNSRQDVFTNLQTEKNGPPEYCDEKNGANDDLEDSDSFCTDLTFEEEPSTCSEDIEPQSQHDPVIELQLYMMSNEREIQHEEITENNVSNGQNGTLSCQERQQYEADSTFSTKQRILAADLLLYGVPLELMDGDASNIPIRWLGCVFAELKRRLPHKQCKTRVLTNLGVHHARNAKDMECDFLLLIDVEELSQWEASFLENMESWLLGAGKKIFATKEKALDAAIQKNLLIELKDEAREEVKTEVDKLKSKVEAHLMKDDLFKERTETVKPILMSKMDDLRERVTEETIQRLATLNENHCSSIQLQKFETLLETEQESKLHALVENSKSTKVLLQDEQLEEEFEGVWSKTLSTFDFRPSETDDITVYDEHFGYRSRLKHMFEDNNRLQSYITEMLENVEKALKDKSMEIKSAFEVDLKVPLGKCIVDEIQGKEQQYQSSHSFNRSLLEELMKEDRFESFLEYLLSYDSFRLRKIQETVVSHLSKSTNLEKWRQQRLGEIIGKIAAAVSETAEGTNGVLSDTKPLLERVCLILESDGDVDVTRASLDGPFFSITTEWDCLVTCLMELLAAMRLELAKEFSQNVDITELLHCLPIQPQHFLLNKVRGCDKQCPFCRAPCEAEGIGHEVHRALLHRPKDMLPYDLCSVSSCPESMIQGNTAQNKDTQNTYVACRDLQSFHPDRNIYAEELASQMSSAYWRLVCRDMDIFMDLSVTGNTSHERGEERLEVYKSKELNHSDPLDMFVGMELLLRFRPLFLPLYGLVVAVAGVGNSILLACILADKKLHNATNFFIGNLAAGDLLMCLSCVPLTVSYAFDSRGWAFGRPLCHLVPLLQCATVFASALSLTAIAVDRYVVVAHPVRRRISVWGCGAVTLGVWLLSLALAAPPSLYTRYLDLRPSGIDLVVCEEFWPNSGNLRLLYSCFILIASYMIPLLSVSVSYCAITISLKRYSIPGEPSNSQQRWSQRRRKTFSLLVASVLAFALCWLPVQVLNLLLDLDPDFHIIGKRYINVLQICCHLVAMSSACYNPFIYASLHSKVRMHLKGYLCPCRKHHRAMVERGMSGS</sequence>
<keyword evidence="5 11" id="KW-0472">Membrane</keyword>
<evidence type="ECO:0000256" key="1">
    <source>
        <dbReference type="ARBA" id="ARBA00004141"/>
    </source>
</evidence>
<dbReference type="SUPFAM" id="SSF81321">
    <property type="entry name" value="Family A G protein-coupled receptor-like"/>
    <property type="match status" value="1"/>
</dbReference>
<feature type="compositionally biased region" description="Polar residues" evidence="10">
    <location>
        <begin position="271"/>
        <end position="282"/>
    </location>
</feature>
<evidence type="ECO:0000256" key="6">
    <source>
        <dbReference type="ARBA" id="ARBA00023170"/>
    </source>
</evidence>
<comment type="caution">
    <text evidence="13">The sequence shown here is derived from an EMBL/GenBank/DDBJ whole genome shotgun (WGS) entry which is preliminary data.</text>
</comment>
<keyword evidence="2 8" id="KW-0812">Transmembrane</keyword>
<dbReference type="Pfam" id="PF00001">
    <property type="entry name" value="7tm_1"/>
    <property type="match status" value="1"/>
</dbReference>
<evidence type="ECO:0000313" key="13">
    <source>
        <dbReference type="EMBL" id="KAF0030427.1"/>
    </source>
</evidence>
<protein>
    <recommendedName>
        <fullName evidence="12">G-protein coupled receptors family 1 profile domain-containing protein</fullName>
    </recommendedName>
</protein>
<comment type="similarity">
    <text evidence="8">Belongs to the G-protein coupled receptor 1 family.</text>
</comment>
<dbReference type="Pfam" id="PF25974">
    <property type="entry name" value="URGCP_9th"/>
    <property type="match status" value="1"/>
</dbReference>
<dbReference type="EMBL" id="VEVO01000015">
    <property type="protein sequence ID" value="KAF0030427.1"/>
    <property type="molecule type" value="Genomic_DNA"/>
</dbReference>
<keyword evidence="9" id="KW-0175">Coiled coil</keyword>
<keyword evidence="4 8" id="KW-0297">G-protein coupled receptor</keyword>
<evidence type="ECO:0000256" key="4">
    <source>
        <dbReference type="ARBA" id="ARBA00023040"/>
    </source>
</evidence>
<feature type="transmembrane region" description="Helical" evidence="11">
    <location>
        <begin position="1056"/>
        <end position="1076"/>
    </location>
</feature>
<accession>A0A6A4SB33</accession>
<dbReference type="Pfam" id="PF25496">
    <property type="entry name" value="URGCP"/>
    <property type="match status" value="1"/>
</dbReference>
<dbReference type="PRINTS" id="PR01018">
    <property type="entry name" value="PRPRECEPTOR"/>
</dbReference>
<feature type="transmembrane region" description="Helical" evidence="11">
    <location>
        <begin position="1131"/>
        <end position="1150"/>
    </location>
</feature>
<dbReference type="InterPro" id="IPR000276">
    <property type="entry name" value="GPCR_Rhodpsn"/>
</dbReference>
<evidence type="ECO:0000313" key="14">
    <source>
        <dbReference type="Proteomes" id="UP000438429"/>
    </source>
</evidence>
<evidence type="ECO:0000256" key="3">
    <source>
        <dbReference type="ARBA" id="ARBA00022989"/>
    </source>
</evidence>
<feature type="domain" description="G-protein coupled receptors family 1 profile" evidence="12">
    <location>
        <begin position="1035"/>
        <end position="1296"/>
    </location>
</feature>
<organism evidence="13 14">
    <name type="scientific">Scophthalmus maximus</name>
    <name type="common">Turbot</name>
    <name type="synonym">Psetta maxima</name>
    <dbReference type="NCBI Taxonomy" id="52904"/>
    <lineage>
        <taxon>Eukaryota</taxon>
        <taxon>Metazoa</taxon>
        <taxon>Chordata</taxon>
        <taxon>Craniata</taxon>
        <taxon>Vertebrata</taxon>
        <taxon>Euteleostomi</taxon>
        <taxon>Actinopterygii</taxon>
        <taxon>Neopterygii</taxon>
        <taxon>Teleostei</taxon>
        <taxon>Neoteleostei</taxon>
        <taxon>Acanthomorphata</taxon>
        <taxon>Carangaria</taxon>
        <taxon>Pleuronectiformes</taxon>
        <taxon>Pleuronectoidei</taxon>
        <taxon>Scophthalmidae</taxon>
        <taxon>Scophthalmus</taxon>
    </lineage>
</organism>
<dbReference type="PANTHER" id="PTHR24235">
    <property type="entry name" value="NEUROPEPTIDE Y RECEPTOR"/>
    <property type="match status" value="1"/>
</dbReference>
<keyword evidence="3 11" id="KW-1133">Transmembrane helix</keyword>
<dbReference type="InterPro" id="IPR017452">
    <property type="entry name" value="GPCR_Rhodpsn_7TM"/>
</dbReference>
<dbReference type="InterPro" id="IPR001402">
    <property type="entry name" value="Prolrel_pep_rcpt"/>
</dbReference>
<dbReference type="PRINTS" id="PR00237">
    <property type="entry name" value="GPCRRHODOPSN"/>
</dbReference>
<evidence type="ECO:0000256" key="10">
    <source>
        <dbReference type="SAM" id="MobiDB-lite"/>
    </source>
</evidence>
<evidence type="ECO:0000256" key="7">
    <source>
        <dbReference type="ARBA" id="ARBA00023224"/>
    </source>
</evidence>
<proteinExistence type="inferred from homology"/>
<dbReference type="PROSITE" id="PS00237">
    <property type="entry name" value="G_PROTEIN_RECEP_F1_1"/>
    <property type="match status" value="1"/>
</dbReference>
<dbReference type="GO" id="GO:0004983">
    <property type="term" value="F:neuropeptide Y receptor activity"/>
    <property type="evidence" value="ECO:0007669"/>
    <property type="project" value="InterPro"/>
</dbReference>
<feature type="transmembrane region" description="Helical" evidence="11">
    <location>
        <begin position="1273"/>
        <end position="1299"/>
    </location>
</feature>
<feature type="transmembrane region" description="Helical" evidence="11">
    <location>
        <begin position="1235"/>
        <end position="1253"/>
    </location>
</feature>
<gene>
    <name evidence="13" type="ORF">F2P81_017158</name>
</gene>
<feature type="transmembrane region" description="Helical" evidence="11">
    <location>
        <begin position="1183"/>
        <end position="1208"/>
    </location>
</feature>
<reference evidence="13 14" key="1">
    <citation type="submission" date="2019-06" db="EMBL/GenBank/DDBJ databases">
        <title>Draft genomes of female and male turbot (Scophthalmus maximus).</title>
        <authorList>
            <person name="Xu H."/>
            <person name="Xu X.-W."/>
            <person name="Shao C."/>
            <person name="Chen S."/>
        </authorList>
    </citation>
    <scope>NUCLEOTIDE SEQUENCE [LARGE SCALE GENOMIC DNA]</scope>
    <source>
        <strain evidence="13">Ysfricsl-2016a</strain>
        <tissue evidence="13">Blood</tissue>
    </source>
</reference>
<feature type="coiled-coil region" evidence="9">
    <location>
        <begin position="498"/>
        <end position="525"/>
    </location>
</feature>
<evidence type="ECO:0000256" key="5">
    <source>
        <dbReference type="ARBA" id="ARBA00023136"/>
    </source>
</evidence>
<evidence type="ECO:0000256" key="2">
    <source>
        <dbReference type="ARBA" id="ARBA00022692"/>
    </source>
</evidence>
<feature type="region of interest" description="Disordered" evidence="10">
    <location>
        <begin position="265"/>
        <end position="303"/>
    </location>
</feature>
<keyword evidence="7 8" id="KW-0807">Transducer</keyword>